<comment type="cofactor">
    <cofactor evidence="2">
        <name>L-ascorbate</name>
        <dbReference type="ChEBI" id="CHEBI:38290"/>
    </cofactor>
</comment>
<dbReference type="GO" id="GO:0046872">
    <property type="term" value="F:metal ion binding"/>
    <property type="evidence" value="ECO:0007669"/>
    <property type="project" value="UniProtKB-KW"/>
</dbReference>
<evidence type="ECO:0000259" key="11">
    <source>
        <dbReference type="Pfam" id="PF06155"/>
    </source>
</evidence>
<comment type="similarity">
    <text evidence="4">Belongs to the gamma-BBH/TMLD family.</text>
</comment>
<feature type="domain" description="Gamma-butyrobetaine hydroxylase-like N-terminal" evidence="11">
    <location>
        <begin position="75"/>
        <end position="153"/>
    </location>
</feature>
<evidence type="ECO:0000256" key="1">
    <source>
        <dbReference type="ARBA" id="ARBA00001954"/>
    </source>
</evidence>
<dbReference type="AlphaFoldDB" id="A0AAW0TU96"/>
<dbReference type="InterPro" id="IPR010376">
    <property type="entry name" value="GBBH-like_N"/>
</dbReference>
<evidence type="ECO:0000256" key="6">
    <source>
        <dbReference type="ARBA" id="ARBA00022873"/>
    </source>
</evidence>
<dbReference type="Proteomes" id="UP001487740">
    <property type="component" value="Unassembled WGS sequence"/>
</dbReference>
<evidence type="ECO:0000256" key="3">
    <source>
        <dbReference type="ARBA" id="ARBA00005022"/>
    </source>
</evidence>
<comment type="caution">
    <text evidence="12">The sequence shown here is derived from an EMBL/GenBank/DDBJ whole genome shotgun (WGS) entry which is preliminary data.</text>
</comment>
<accession>A0AAW0TU96</accession>
<keyword evidence="5" id="KW-0479">Metal-binding</keyword>
<dbReference type="InterPro" id="IPR038492">
    <property type="entry name" value="GBBH-like_N_sf"/>
</dbReference>
<dbReference type="Gene3D" id="3.60.130.10">
    <property type="entry name" value="Clavaminate synthase-like"/>
    <property type="match status" value="1"/>
</dbReference>
<dbReference type="FunFam" id="3.30.2020.30:FF:000002">
    <property type="entry name" value="Putative gamma-butyrobetaine dioxygenase"/>
    <property type="match status" value="1"/>
</dbReference>
<evidence type="ECO:0000259" key="10">
    <source>
        <dbReference type="Pfam" id="PF02668"/>
    </source>
</evidence>
<keyword evidence="9" id="KW-0408">Iron</keyword>
<dbReference type="InterPro" id="IPR050411">
    <property type="entry name" value="AlphaKG_dependent_hydroxylases"/>
</dbReference>
<reference evidence="12 13" key="1">
    <citation type="submission" date="2023-03" db="EMBL/GenBank/DDBJ databases">
        <title>High-quality genome of Scylla paramamosain provides insights in environmental adaptation.</title>
        <authorList>
            <person name="Zhang L."/>
        </authorList>
    </citation>
    <scope>NUCLEOTIDE SEQUENCE [LARGE SCALE GENOMIC DNA]</scope>
    <source>
        <strain evidence="12">LZ_2023a</strain>
        <tissue evidence="12">Muscle</tissue>
    </source>
</reference>
<comment type="cofactor">
    <cofactor evidence="1">
        <name>Fe(2+)</name>
        <dbReference type="ChEBI" id="CHEBI:29033"/>
    </cofactor>
</comment>
<evidence type="ECO:0000313" key="12">
    <source>
        <dbReference type="EMBL" id="KAK8391378.1"/>
    </source>
</evidence>
<dbReference type="Pfam" id="PF06155">
    <property type="entry name" value="GBBH-like_N"/>
    <property type="match status" value="1"/>
</dbReference>
<dbReference type="FunFam" id="3.60.130.10:FF:000001">
    <property type="entry name" value="Trimethyllysine dioxygenase, mitochondrial"/>
    <property type="match status" value="1"/>
</dbReference>
<organism evidence="12 13">
    <name type="scientific">Scylla paramamosain</name>
    <name type="common">Mud crab</name>
    <dbReference type="NCBI Taxonomy" id="85552"/>
    <lineage>
        <taxon>Eukaryota</taxon>
        <taxon>Metazoa</taxon>
        <taxon>Ecdysozoa</taxon>
        <taxon>Arthropoda</taxon>
        <taxon>Crustacea</taxon>
        <taxon>Multicrustacea</taxon>
        <taxon>Malacostraca</taxon>
        <taxon>Eumalacostraca</taxon>
        <taxon>Eucarida</taxon>
        <taxon>Decapoda</taxon>
        <taxon>Pleocyemata</taxon>
        <taxon>Brachyura</taxon>
        <taxon>Eubrachyura</taxon>
        <taxon>Portunoidea</taxon>
        <taxon>Portunidae</taxon>
        <taxon>Portuninae</taxon>
        <taxon>Scylla</taxon>
    </lineage>
</organism>
<comment type="pathway">
    <text evidence="3">Amine and polyamine biosynthesis; carnitine biosynthesis.</text>
</comment>
<evidence type="ECO:0000256" key="7">
    <source>
        <dbReference type="ARBA" id="ARBA00022964"/>
    </source>
</evidence>
<dbReference type="EMBL" id="JARAKH010000024">
    <property type="protein sequence ID" value="KAK8391378.1"/>
    <property type="molecule type" value="Genomic_DNA"/>
</dbReference>
<protein>
    <recommendedName>
        <fullName evidence="14">Gamma-butyrobetaine dioxygenase</fullName>
    </recommendedName>
</protein>
<evidence type="ECO:0000256" key="2">
    <source>
        <dbReference type="ARBA" id="ARBA00001961"/>
    </source>
</evidence>
<dbReference type="PANTHER" id="PTHR10696:SF33">
    <property type="entry name" value="GAMMA-BUTYROBETAINE DIOXYGENASE"/>
    <property type="match status" value="1"/>
</dbReference>
<evidence type="ECO:0000256" key="4">
    <source>
        <dbReference type="ARBA" id="ARBA00008654"/>
    </source>
</evidence>
<keyword evidence="13" id="KW-1185">Reference proteome</keyword>
<dbReference type="InterPro" id="IPR003819">
    <property type="entry name" value="TauD/TfdA-like"/>
</dbReference>
<evidence type="ECO:0000256" key="8">
    <source>
        <dbReference type="ARBA" id="ARBA00023002"/>
    </source>
</evidence>
<dbReference type="GO" id="GO:0005739">
    <property type="term" value="C:mitochondrion"/>
    <property type="evidence" value="ECO:0007669"/>
    <property type="project" value="TreeGrafter"/>
</dbReference>
<dbReference type="InterPro" id="IPR042098">
    <property type="entry name" value="TauD-like_sf"/>
</dbReference>
<sequence length="450" mass="51336">MSATRLTRALFYSAATLRGATKTQVRSACSGCSSCSSLCGQKGAKRDLSLTAAARQFAAPQMKPQVSGVVSSKLRNDMLEVKFGDGTEGRLPFVWLRDNCQCPQCFSVEALGRKLLMDDLDVEVQPTEVEETMDGLMVKWSDGHQSEYSTNWLQNRSFTPTSRALHRERYALRREPWGAEHTMKNFDYNTLMSDDRVLLDWLLTMERKGSAMVKNAPKKDVAGPELIEHIAFVKQSHYGPHSPVINRPNTNNVAFTNAKLGMHNDLPQYEHMPGIIFIQCVAQHPGAGGESIVTDGLFAAEELRRNHPEDFKILSSTDMYFWDKGHANYSWEMPEFYKIAKFPVIRVNGNNEVMQIAVNNAIRDSHMDLPPQEVKKYYAAYKRFHNILYANAMTFKMEQGDMMTLDNVRCLHGREGYEANSERHIESSYLDWDEARCRRRRLQEKFGCFV</sequence>
<name>A0AAW0TU96_SCYPA</name>
<dbReference type="Gene3D" id="3.30.2020.30">
    <property type="match status" value="1"/>
</dbReference>
<feature type="domain" description="TauD/TfdA-like" evidence="10">
    <location>
        <begin position="176"/>
        <end position="427"/>
    </location>
</feature>
<keyword evidence="7" id="KW-0223">Dioxygenase</keyword>
<keyword evidence="8" id="KW-0560">Oxidoreductase</keyword>
<dbReference type="GO" id="GO:0016706">
    <property type="term" value="F:2-oxoglutarate-dependent dioxygenase activity"/>
    <property type="evidence" value="ECO:0007669"/>
    <property type="project" value="UniProtKB-ARBA"/>
</dbReference>
<dbReference type="SUPFAM" id="SSF51197">
    <property type="entry name" value="Clavaminate synthase-like"/>
    <property type="match status" value="1"/>
</dbReference>
<proteinExistence type="inferred from homology"/>
<dbReference type="PANTHER" id="PTHR10696">
    <property type="entry name" value="GAMMA-BUTYROBETAINE HYDROXYLASE-RELATED"/>
    <property type="match status" value="1"/>
</dbReference>
<dbReference type="Pfam" id="PF02668">
    <property type="entry name" value="TauD"/>
    <property type="match status" value="1"/>
</dbReference>
<dbReference type="GO" id="GO:0045329">
    <property type="term" value="P:carnitine biosynthetic process"/>
    <property type="evidence" value="ECO:0007669"/>
    <property type="project" value="UniProtKB-KW"/>
</dbReference>
<evidence type="ECO:0000256" key="9">
    <source>
        <dbReference type="ARBA" id="ARBA00023004"/>
    </source>
</evidence>
<evidence type="ECO:0008006" key="14">
    <source>
        <dbReference type="Google" id="ProtNLM"/>
    </source>
</evidence>
<keyword evidence="6" id="KW-0124">Carnitine biosynthesis</keyword>
<evidence type="ECO:0000256" key="5">
    <source>
        <dbReference type="ARBA" id="ARBA00022723"/>
    </source>
</evidence>
<gene>
    <name evidence="12" type="ORF">O3P69_017167</name>
</gene>
<evidence type="ECO:0000313" key="13">
    <source>
        <dbReference type="Proteomes" id="UP001487740"/>
    </source>
</evidence>